<comment type="caution">
    <text evidence="1">The sequence shown here is derived from an EMBL/GenBank/DDBJ whole genome shotgun (WGS) entry which is preliminary data.</text>
</comment>
<gene>
    <name evidence="1" type="ORF">TNCT_439991</name>
</gene>
<dbReference type="Proteomes" id="UP000887116">
    <property type="component" value="Unassembled WGS sequence"/>
</dbReference>
<keyword evidence="2" id="KW-1185">Reference proteome</keyword>
<evidence type="ECO:0000313" key="2">
    <source>
        <dbReference type="Proteomes" id="UP000887116"/>
    </source>
</evidence>
<dbReference type="AlphaFoldDB" id="A0A8X6JAC1"/>
<evidence type="ECO:0000313" key="1">
    <source>
        <dbReference type="EMBL" id="GFR17318.1"/>
    </source>
</evidence>
<dbReference type="EMBL" id="BMAO01037376">
    <property type="protein sequence ID" value="GFR17318.1"/>
    <property type="molecule type" value="Genomic_DNA"/>
</dbReference>
<protein>
    <submittedName>
        <fullName evidence="1">Uncharacterized protein</fullName>
    </submittedName>
</protein>
<proteinExistence type="predicted"/>
<sequence length="165" mass="19535">MEVGKLHMSKAEKSSLASSLSWYSNGYDIRQNKRIFAYKTIWIDDTKRPLTSAGTSKLRKLFYMQTMQPRSILWFKNCKVMRRILFFCINQLVAKRTIIQELTRDFLLGIMNDAQEKLLELYFKNCVTIDSTHGIGQYNFQLTTLMVHDENITRDCPLQHFFHHE</sequence>
<organism evidence="1 2">
    <name type="scientific">Trichonephila clavata</name>
    <name type="common">Joro spider</name>
    <name type="synonym">Nephila clavata</name>
    <dbReference type="NCBI Taxonomy" id="2740835"/>
    <lineage>
        <taxon>Eukaryota</taxon>
        <taxon>Metazoa</taxon>
        <taxon>Ecdysozoa</taxon>
        <taxon>Arthropoda</taxon>
        <taxon>Chelicerata</taxon>
        <taxon>Arachnida</taxon>
        <taxon>Araneae</taxon>
        <taxon>Araneomorphae</taxon>
        <taxon>Entelegynae</taxon>
        <taxon>Araneoidea</taxon>
        <taxon>Nephilidae</taxon>
        <taxon>Trichonephila</taxon>
    </lineage>
</organism>
<reference evidence="1" key="1">
    <citation type="submission" date="2020-07" db="EMBL/GenBank/DDBJ databases">
        <title>Multicomponent nature underlies the extraordinary mechanical properties of spider dragline silk.</title>
        <authorList>
            <person name="Kono N."/>
            <person name="Nakamura H."/>
            <person name="Mori M."/>
            <person name="Yoshida Y."/>
            <person name="Ohtoshi R."/>
            <person name="Malay A.D."/>
            <person name="Moran D.A.P."/>
            <person name="Tomita M."/>
            <person name="Numata K."/>
            <person name="Arakawa K."/>
        </authorList>
    </citation>
    <scope>NUCLEOTIDE SEQUENCE</scope>
</reference>
<accession>A0A8X6JAC1</accession>
<name>A0A8X6JAC1_TRICU</name>